<organism evidence="1 2">
    <name type="scientific">Luteolibacter pohnpeiensis</name>
    <dbReference type="NCBI Taxonomy" id="454153"/>
    <lineage>
        <taxon>Bacteria</taxon>
        <taxon>Pseudomonadati</taxon>
        <taxon>Verrucomicrobiota</taxon>
        <taxon>Verrucomicrobiia</taxon>
        <taxon>Verrucomicrobiales</taxon>
        <taxon>Verrucomicrobiaceae</taxon>
        <taxon>Luteolibacter</taxon>
    </lineage>
</organism>
<sequence>MKNSRHLFPVHALKWITLIMLQVVAVIQLHAAETGSEVVFKPKEITPSPLGDFYVGWFHFENHSEKPITFTGFGEPKDGQFEPRFVRFEKQVGGKWVDLHIGYDGAGPVEHSFEPGANGDFWISLDDFAEQDAPLTVRVGLDDGHTSSDITTHWSEPFVLDWKTDRSAGKFAEARAAHIAKLRQAYLEAGFKKELLDGDDFPGRLVQAIINAASTENGPSLKPLKEDLANLTPNLELDGYVDIRLGFNGADGDSQYMGWLSFNPKYKLRKCLDRAKQGHIEINRGEYVLEMEIRDEEPDSEFNDRFHFSLQYIPLPDESSVTEDEARVIFMRMLDVLESQLEPG</sequence>
<accession>A0A934S8H5</accession>
<evidence type="ECO:0000313" key="1">
    <source>
        <dbReference type="EMBL" id="MBK1883184.1"/>
    </source>
</evidence>
<comment type="caution">
    <text evidence="1">The sequence shown here is derived from an EMBL/GenBank/DDBJ whole genome shotgun (WGS) entry which is preliminary data.</text>
</comment>
<dbReference type="Proteomes" id="UP000603141">
    <property type="component" value="Unassembled WGS sequence"/>
</dbReference>
<gene>
    <name evidence="1" type="ORF">JIN85_12215</name>
</gene>
<name>A0A934S8H5_9BACT</name>
<dbReference type="RefSeq" id="WP_200271057.1">
    <property type="nucleotide sequence ID" value="NZ_JAENIJ010000018.1"/>
</dbReference>
<dbReference type="EMBL" id="JAENIJ010000018">
    <property type="protein sequence ID" value="MBK1883184.1"/>
    <property type="molecule type" value="Genomic_DNA"/>
</dbReference>
<keyword evidence="2" id="KW-1185">Reference proteome</keyword>
<proteinExistence type="predicted"/>
<reference evidence="1" key="1">
    <citation type="submission" date="2021-01" db="EMBL/GenBank/DDBJ databases">
        <title>Modified the classification status of verrucomicrobia.</title>
        <authorList>
            <person name="Feng X."/>
        </authorList>
    </citation>
    <scope>NUCLEOTIDE SEQUENCE</scope>
    <source>
        <strain evidence="1">KCTC 22041</strain>
    </source>
</reference>
<evidence type="ECO:0000313" key="2">
    <source>
        <dbReference type="Proteomes" id="UP000603141"/>
    </source>
</evidence>
<protein>
    <submittedName>
        <fullName evidence="1">Uncharacterized protein</fullName>
    </submittedName>
</protein>
<dbReference type="AlphaFoldDB" id="A0A934S8H5"/>